<accession>A0A084SXM8</accession>
<protein>
    <submittedName>
        <fullName evidence="3">Uncharacterized protein</fullName>
    </submittedName>
</protein>
<evidence type="ECO:0000256" key="1">
    <source>
        <dbReference type="SAM" id="MobiDB-lite"/>
    </source>
</evidence>
<evidence type="ECO:0000313" key="3">
    <source>
        <dbReference type="EMBL" id="KFA93213.1"/>
    </source>
</evidence>
<dbReference type="RefSeq" id="WP_043392948.1">
    <property type="nucleotide sequence ID" value="NZ_JPMI01000062.1"/>
</dbReference>
<evidence type="ECO:0000256" key="2">
    <source>
        <dbReference type="SAM" id="SignalP"/>
    </source>
</evidence>
<comment type="caution">
    <text evidence="3">The sequence shown here is derived from an EMBL/GenBank/DDBJ whole genome shotgun (WGS) entry which is preliminary data.</text>
</comment>
<feature type="compositionally biased region" description="Low complexity" evidence="1">
    <location>
        <begin position="98"/>
        <end position="119"/>
    </location>
</feature>
<feature type="region of interest" description="Disordered" evidence="1">
    <location>
        <begin position="79"/>
        <end position="119"/>
    </location>
</feature>
<dbReference type="EMBL" id="JPMI01000062">
    <property type="protein sequence ID" value="KFA93213.1"/>
    <property type="molecule type" value="Genomic_DNA"/>
</dbReference>
<feature type="chain" id="PRO_5001781907" evidence="2">
    <location>
        <begin position="23"/>
        <end position="242"/>
    </location>
</feature>
<proteinExistence type="predicted"/>
<keyword evidence="2" id="KW-0732">Signal</keyword>
<dbReference type="Proteomes" id="UP000028547">
    <property type="component" value="Unassembled WGS sequence"/>
</dbReference>
<sequence length="242" mass="25560">MPRRSIPALVLSALLLPVSALAGSVFLNGVRIDGVTNQKFEKVASVRIDDKGNVHIDAPAYAVKLVNAPVAPAPAPVAAAPAPAPAPVAPATQPPAPAAAAPAPAPAVATPAPAPAPVDTAPARITRRYWLVTEQPVVGMAEYDVDLYVNSRWVRKLRSAEDQVIAEITRELQPGKNTLLMIARKVAAGSRRSESPQHVFKVIIGEGNEGGGNVMIDNPLIRYQRTAAETEDLSEEFTLITR</sequence>
<feature type="signal peptide" evidence="2">
    <location>
        <begin position="1"/>
        <end position="22"/>
    </location>
</feature>
<feature type="compositionally biased region" description="Pro residues" evidence="1">
    <location>
        <begin position="82"/>
        <end position="97"/>
    </location>
</feature>
<evidence type="ECO:0000313" key="4">
    <source>
        <dbReference type="Proteomes" id="UP000028547"/>
    </source>
</evidence>
<dbReference type="AlphaFoldDB" id="A0A084SXM8"/>
<name>A0A084SXM8_9BACT</name>
<organism evidence="3 4">
    <name type="scientific">Archangium violaceum Cb vi76</name>
    <dbReference type="NCBI Taxonomy" id="1406225"/>
    <lineage>
        <taxon>Bacteria</taxon>
        <taxon>Pseudomonadati</taxon>
        <taxon>Myxococcota</taxon>
        <taxon>Myxococcia</taxon>
        <taxon>Myxococcales</taxon>
        <taxon>Cystobacterineae</taxon>
        <taxon>Archangiaceae</taxon>
        <taxon>Archangium</taxon>
    </lineage>
</organism>
<gene>
    <name evidence="3" type="ORF">Q664_10480</name>
</gene>
<reference evidence="3 4" key="1">
    <citation type="submission" date="2014-07" db="EMBL/GenBank/DDBJ databases">
        <title>Draft Genome Sequence of Gephyronic Acid Producer, Cystobacter violaceus Strain Cb vi76.</title>
        <authorList>
            <person name="Stevens D.C."/>
            <person name="Young J."/>
            <person name="Carmichael R."/>
            <person name="Tan J."/>
            <person name="Taylor R.E."/>
        </authorList>
    </citation>
    <scope>NUCLEOTIDE SEQUENCE [LARGE SCALE GENOMIC DNA]</scope>
    <source>
        <strain evidence="3 4">Cb vi76</strain>
    </source>
</reference>